<evidence type="ECO:0000313" key="2">
    <source>
        <dbReference type="Proteomes" id="UP000240830"/>
    </source>
</evidence>
<sequence length="167" mass="18596">MRSHNLGACRFIGEEGVHFADSAIICANCVAMVVKVEDQVLAHYSQSYHSDIRLPTQLLLPLGDNYASDDIGITNNLLIFRNLRFGQEGNIHSIHGEHISAQINATLMSSEHVQSQQHVRPVALNDSDCTWQKEAAHLQLHRMNPTKNATRPYALGNSCKARIQQSI</sequence>
<evidence type="ECO:0000313" key="1">
    <source>
        <dbReference type="EMBL" id="PJF17233.1"/>
    </source>
</evidence>
<keyword evidence="2" id="KW-1185">Reference proteome</keyword>
<reference evidence="1 2" key="1">
    <citation type="submission" date="2016-10" db="EMBL/GenBank/DDBJ databases">
        <title>The genome of Paramicrosporidium saccamoebae is the missing link in understanding Cryptomycota and Microsporidia evolution.</title>
        <authorList>
            <person name="Quandt C.A."/>
            <person name="Beaudet D."/>
            <person name="Corsaro D."/>
            <person name="Michel R."/>
            <person name="Corradi N."/>
            <person name="James T."/>
        </authorList>
    </citation>
    <scope>NUCLEOTIDE SEQUENCE [LARGE SCALE GENOMIC DNA]</scope>
    <source>
        <strain evidence="1 2">KSL3</strain>
    </source>
</reference>
<dbReference type="AlphaFoldDB" id="A0A2H9THJ2"/>
<accession>A0A2H9THJ2</accession>
<organism evidence="1 2">
    <name type="scientific">Paramicrosporidium saccamoebae</name>
    <dbReference type="NCBI Taxonomy" id="1246581"/>
    <lineage>
        <taxon>Eukaryota</taxon>
        <taxon>Fungi</taxon>
        <taxon>Fungi incertae sedis</taxon>
        <taxon>Cryptomycota</taxon>
        <taxon>Cryptomycota incertae sedis</taxon>
        <taxon>Paramicrosporidium</taxon>
    </lineage>
</organism>
<proteinExistence type="predicted"/>
<name>A0A2H9THJ2_9FUNG</name>
<dbReference type="Proteomes" id="UP000240830">
    <property type="component" value="Unassembled WGS sequence"/>
</dbReference>
<gene>
    <name evidence="1" type="ORF">PSACC_02955</name>
</gene>
<dbReference type="EMBL" id="MTSL01000184">
    <property type="protein sequence ID" value="PJF17233.1"/>
    <property type="molecule type" value="Genomic_DNA"/>
</dbReference>
<comment type="caution">
    <text evidence="1">The sequence shown here is derived from an EMBL/GenBank/DDBJ whole genome shotgun (WGS) entry which is preliminary data.</text>
</comment>
<protein>
    <submittedName>
        <fullName evidence="1">Uncharacterized protein</fullName>
    </submittedName>
</protein>